<name>A0A081N4G9_9GAMM</name>
<proteinExistence type="predicted"/>
<dbReference type="Gene3D" id="3.40.50.12580">
    <property type="match status" value="1"/>
</dbReference>
<protein>
    <recommendedName>
        <fullName evidence="4">UDP-N-acetylglucosamine 2-epimerase domain-containing protein</fullName>
    </recommendedName>
</protein>
<evidence type="ECO:0000313" key="3">
    <source>
        <dbReference type="Proteomes" id="UP000028006"/>
    </source>
</evidence>
<feature type="chain" id="PRO_5001760528" description="UDP-N-acetylglucosamine 2-epimerase domain-containing protein" evidence="1">
    <location>
        <begin position="27"/>
        <end position="394"/>
    </location>
</feature>
<dbReference type="AlphaFoldDB" id="A0A081N4G9"/>
<dbReference type="RefSeq" id="WP_034876082.1">
    <property type="nucleotide sequence ID" value="NZ_JOKG01000003.1"/>
</dbReference>
<keyword evidence="3" id="KW-1185">Reference proteome</keyword>
<dbReference type="EMBL" id="JOKG01000003">
    <property type="protein sequence ID" value="KEQ13342.1"/>
    <property type="molecule type" value="Genomic_DNA"/>
</dbReference>
<sequence length="394" mass="44434">MLFNNKYSLKSRLFRSHWLCLLLSFAIVGFQPFGDSPDQPEVLFIAYDQGESNAFLELRKTLTQNFISYRVIAFGRASEIFNDHSSQAGISKDRQQQLKQSRNNELSASELQNIIQSINPKIVYSGMSSIIQAQLMNAFKDKGTYTIAFYDNFDPIIGKEYVQPFLSNVNPPDEYHIPSNSTRTSFYDQPTFAQSALNVSGNPALETWDSVYQKTDENTIRQELKIKKNQPIVVFAGGYDNTYEAYLRVFIDATRLMPSIRFLITYHPKTEGKLEKSIVRELAANNVQVIEKGTYSTTELSKLSEAVAVHKSSIGAQALYKNKPVLFVAEPEFTNFLIQKQLASLASSPEQVKNKLLSVIKADKHSSGLSRIGVPEKPSQTITDLLLLKLRGSR</sequence>
<comment type="caution">
    <text evidence="2">The sequence shown here is derived from an EMBL/GenBank/DDBJ whole genome shotgun (WGS) entry which is preliminary data.</text>
</comment>
<keyword evidence="1" id="KW-0732">Signal</keyword>
<feature type="signal peptide" evidence="1">
    <location>
        <begin position="1"/>
        <end position="26"/>
    </location>
</feature>
<dbReference type="InterPro" id="IPR043148">
    <property type="entry name" value="TagF_C"/>
</dbReference>
<dbReference type="eggNOG" id="ENOG50331HQ">
    <property type="taxonomic scope" value="Bacteria"/>
</dbReference>
<dbReference type="Proteomes" id="UP000028006">
    <property type="component" value="Unassembled WGS sequence"/>
</dbReference>
<reference evidence="2 3" key="1">
    <citation type="submission" date="2014-06" db="EMBL/GenBank/DDBJ databases">
        <title>Whole Genome Sequences of Three Symbiotic Endozoicomonas Bacteria.</title>
        <authorList>
            <person name="Neave M.J."/>
            <person name="Apprill A."/>
            <person name="Voolstra C.R."/>
        </authorList>
    </citation>
    <scope>NUCLEOTIDE SEQUENCE [LARGE SCALE GENOMIC DNA]</scope>
    <source>
        <strain evidence="2 3">LMG 24815</strain>
    </source>
</reference>
<evidence type="ECO:0000256" key="1">
    <source>
        <dbReference type="SAM" id="SignalP"/>
    </source>
</evidence>
<gene>
    <name evidence="2" type="ORF">GZ77_13060</name>
</gene>
<evidence type="ECO:0000313" key="2">
    <source>
        <dbReference type="EMBL" id="KEQ13342.1"/>
    </source>
</evidence>
<evidence type="ECO:0008006" key="4">
    <source>
        <dbReference type="Google" id="ProtNLM"/>
    </source>
</evidence>
<accession>A0A081N4G9</accession>
<dbReference type="SUPFAM" id="SSF53756">
    <property type="entry name" value="UDP-Glycosyltransferase/glycogen phosphorylase"/>
    <property type="match status" value="1"/>
</dbReference>
<organism evidence="2 3">
    <name type="scientific">Endozoicomonas montiporae</name>
    <dbReference type="NCBI Taxonomy" id="1027273"/>
    <lineage>
        <taxon>Bacteria</taxon>
        <taxon>Pseudomonadati</taxon>
        <taxon>Pseudomonadota</taxon>
        <taxon>Gammaproteobacteria</taxon>
        <taxon>Oceanospirillales</taxon>
        <taxon>Endozoicomonadaceae</taxon>
        <taxon>Endozoicomonas</taxon>
    </lineage>
</organism>